<protein>
    <submittedName>
        <fullName evidence="9">Redoxin-domain-containing protein</fullName>
    </submittedName>
</protein>
<keyword evidence="10" id="KW-1185">Reference proteome</keyword>
<dbReference type="Proteomes" id="UP001150266">
    <property type="component" value="Unassembled WGS sequence"/>
</dbReference>
<dbReference type="GO" id="GO:0045454">
    <property type="term" value="P:cell redox homeostasis"/>
    <property type="evidence" value="ECO:0007669"/>
    <property type="project" value="TreeGrafter"/>
</dbReference>
<keyword evidence="3 7" id="KW-0049">Antioxidant</keyword>
<dbReference type="EMBL" id="JAOTPV010000001">
    <property type="protein sequence ID" value="KAJ4490704.1"/>
    <property type="molecule type" value="Genomic_DNA"/>
</dbReference>
<organism evidence="9 10">
    <name type="scientific">Lentinula aciculospora</name>
    <dbReference type="NCBI Taxonomy" id="153920"/>
    <lineage>
        <taxon>Eukaryota</taxon>
        <taxon>Fungi</taxon>
        <taxon>Dikarya</taxon>
        <taxon>Basidiomycota</taxon>
        <taxon>Agaricomycotina</taxon>
        <taxon>Agaricomycetes</taxon>
        <taxon>Agaricomycetidae</taxon>
        <taxon>Agaricales</taxon>
        <taxon>Marasmiineae</taxon>
        <taxon>Omphalotaceae</taxon>
        <taxon>Lentinula</taxon>
    </lineage>
</organism>
<dbReference type="AlphaFoldDB" id="A0A9W9DXI3"/>
<dbReference type="GO" id="GO:0008379">
    <property type="term" value="F:thioredoxin peroxidase activity"/>
    <property type="evidence" value="ECO:0007669"/>
    <property type="project" value="InterPro"/>
</dbReference>
<evidence type="ECO:0000313" key="9">
    <source>
        <dbReference type="EMBL" id="KAJ4490704.1"/>
    </source>
</evidence>
<evidence type="ECO:0000256" key="4">
    <source>
        <dbReference type="ARBA" id="ARBA00023002"/>
    </source>
</evidence>
<dbReference type="GO" id="GO:0034599">
    <property type="term" value="P:cellular response to oxidative stress"/>
    <property type="evidence" value="ECO:0007669"/>
    <property type="project" value="InterPro"/>
</dbReference>
<dbReference type="SUPFAM" id="SSF52833">
    <property type="entry name" value="Thioredoxin-like"/>
    <property type="match status" value="1"/>
</dbReference>
<dbReference type="GO" id="GO:0005739">
    <property type="term" value="C:mitochondrion"/>
    <property type="evidence" value="ECO:0007669"/>
    <property type="project" value="TreeGrafter"/>
</dbReference>
<dbReference type="InterPro" id="IPR037944">
    <property type="entry name" value="PRX5-like"/>
</dbReference>
<dbReference type="InterPro" id="IPR013740">
    <property type="entry name" value="Redoxin"/>
</dbReference>
<accession>A0A9W9DXI3</accession>
<sequence>MTSLISTSAEAAHSLAVSLLSKAQIQPGAIIPEHSVKETAPDTVVPLKFHGKNVIVGVPGAFSGTCTVQIPGYIQNYDRFKAKSVNEVYVVAVNDVFAMKAWKEHLAPAGTSVRFMADDKGAFTSALGLMFDATPKFGAPRSKRYVIIAENDKVESIFIEEDPSKVTITGAETVLSHLT</sequence>
<dbReference type="CDD" id="cd03013">
    <property type="entry name" value="PRX5_like"/>
    <property type="match status" value="1"/>
</dbReference>
<comment type="caution">
    <text evidence="9">The sequence shown here is derived from an EMBL/GenBank/DDBJ whole genome shotgun (WGS) entry which is preliminary data.</text>
</comment>
<evidence type="ECO:0000256" key="5">
    <source>
        <dbReference type="ARBA" id="ARBA00023284"/>
    </source>
</evidence>
<evidence type="ECO:0000256" key="1">
    <source>
        <dbReference type="ARBA" id="ARBA00010505"/>
    </source>
</evidence>
<dbReference type="Gene3D" id="3.40.30.10">
    <property type="entry name" value="Glutaredoxin"/>
    <property type="match status" value="1"/>
</dbReference>
<keyword evidence="4 7" id="KW-0560">Oxidoreductase</keyword>
<name>A0A9W9DXI3_9AGAR</name>
<proteinExistence type="inferred from homology"/>
<gene>
    <name evidence="9" type="ORF">J3R30DRAFT_3424373</name>
</gene>
<keyword evidence="5 7" id="KW-0676">Redox-active center</keyword>
<feature type="active site" description="Cysteine sulfenic acid (-SOH) intermediate" evidence="6">
    <location>
        <position position="66"/>
    </location>
</feature>
<evidence type="ECO:0000256" key="7">
    <source>
        <dbReference type="RuleBase" id="RU366011"/>
    </source>
</evidence>
<keyword evidence="2 7" id="KW-0575">Peroxidase</keyword>
<dbReference type="GO" id="GO:0005777">
    <property type="term" value="C:peroxisome"/>
    <property type="evidence" value="ECO:0007669"/>
    <property type="project" value="TreeGrafter"/>
</dbReference>
<dbReference type="OrthoDB" id="1882547at2759"/>
<reference evidence="9" key="1">
    <citation type="submission" date="2022-08" db="EMBL/GenBank/DDBJ databases">
        <title>A Global Phylogenomic Analysis of the Shiitake Genus Lentinula.</title>
        <authorList>
            <consortium name="DOE Joint Genome Institute"/>
            <person name="Sierra-Patev S."/>
            <person name="Min B."/>
            <person name="Naranjo-Ortiz M."/>
            <person name="Looney B."/>
            <person name="Konkel Z."/>
            <person name="Slot J.C."/>
            <person name="Sakamoto Y."/>
            <person name="Steenwyk J.L."/>
            <person name="Rokas A."/>
            <person name="Carro J."/>
            <person name="Camarero S."/>
            <person name="Ferreira P."/>
            <person name="Molpeceres G."/>
            <person name="Ruiz-Duenas F.J."/>
            <person name="Serrano A."/>
            <person name="Henrissat B."/>
            <person name="Drula E."/>
            <person name="Hughes K.W."/>
            <person name="Mata J.L."/>
            <person name="Ishikawa N.K."/>
            <person name="Vargas-Isla R."/>
            <person name="Ushijima S."/>
            <person name="Smith C.A."/>
            <person name="Ahrendt S."/>
            <person name="Andreopoulos W."/>
            <person name="He G."/>
            <person name="Labutti K."/>
            <person name="Lipzen A."/>
            <person name="Ng V."/>
            <person name="Riley R."/>
            <person name="Sandor L."/>
            <person name="Barry K."/>
            <person name="Martinez A.T."/>
            <person name="Xiao Y."/>
            <person name="Gibbons J.G."/>
            <person name="Terashima K."/>
            <person name="Grigoriev I.V."/>
            <person name="Hibbett D.S."/>
        </authorList>
    </citation>
    <scope>NUCLEOTIDE SEQUENCE</scope>
    <source>
        <strain evidence="9">JLM2183</strain>
    </source>
</reference>
<dbReference type="GO" id="GO:0042744">
    <property type="term" value="P:hydrogen peroxide catabolic process"/>
    <property type="evidence" value="ECO:0007669"/>
    <property type="project" value="TreeGrafter"/>
</dbReference>
<evidence type="ECO:0000313" key="10">
    <source>
        <dbReference type="Proteomes" id="UP001150266"/>
    </source>
</evidence>
<dbReference type="GO" id="GO:0005829">
    <property type="term" value="C:cytosol"/>
    <property type="evidence" value="ECO:0007669"/>
    <property type="project" value="TreeGrafter"/>
</dbReference>
<dbReference type="PANTHER" id="PTHR10430">
    <property type="entry name" value="PEROXIREDOXIN"/>
    <property type="match status" value="1"/>
</dbReference>
<evidence type="ECO:0000259" key="8">
    <source>
        <dbReference type="Pfam" id="PF08534"/>
    </source>
</evidence>
<dbReference type="Pfam" id="PF08534">
    <property type="entry name" value="Redoxin"/>
    <property type="match status" value="1"/>
</dbReference>
<feature type="domain" description="Redoxin" evidence="8">
    <location>
        <begin position="28"/>
        <end position="175"/>
    </location>
</feature>
<evidence type="ECO:0000256" key="2">
    <source>
        <dbReference type="ARBA" id="ARBA00022559"/>
    </source>
</evidence>
<evidence type="ECO:0000256" key="3">
    <source>
        <dbReference type="ARBA" id="ARBA00022862"/>
    </source>
</evidence>
<comment type="function">
    <text evidence="7">Thiol-specific peroxidase that catalyzes the reduction of hydrogen peroxide and organic hydroperoxides to water and alcohols, respectively. Plays a role in cell protection against oxidative stress by detoxifying peroxides.</text>
</comment>
<evidence type="ECO:0000256" key="6">
    <source>
        <dbReference type="PIRSR" id="PIRSR637944-1"/>
    </source>
</evidence>
<dbReference type="PANTHER" id="PTHR10430:SF39">
    <property type="entry name" value="PEROXISOMAL MEMBRANE ASSOCIATED PROTEIN 20"/>
    <property type="match status" value="1"/>
</dbReference>
<dbReference type="InterPro" id="IPR036249">
    <property type="entry name" value="Thioredoxin-like_sf"/>
</dbReference>
<comment type="similarity">
    <text evidence="1 7">Belongs to the peroxiredoxin family. Prx5 subfamily.</text>
</comment>